<feature type="domain" description="SH2" evidence="5">
    <location>
        <begin position="667"/>
        <end position="772"/>
    </location>
</feature>
<evidence type="ECO:0000313" key="6">
    <source>
        <dbReference type="EMBL" id="JAC97226.1"/>
    </source>
</evidence>
<evidence type="ECO:0000256" key="1">
    <source>
        <dbReference type="ARBA" id="ARBA00007881"/>
    </source>
</evidence>
<dbReference type="InterPro" id="IPR006020">
    <property type="entry name" value="PTB/PI_dom"/>
</dbReference>
<proteinExistence type="inferred from homology"/>
<dbReference type="CDD" id="cd01213">
    <property type="entry name" value="PTB_tensin"/>
    <property type="match status" value="1"/>
</dbReference>
<dbReference type="InterPro" id="IPR013625">
    <property type="entry name" value="PTB"/>
</dbReference>
<name>A0A0A1WE89_ZEUCU</name>
<dbReference type="SUPFAM" id="SSF55550">
    <property type="entry name" value="SH2 domain"/>
    <property type="match status" value="1"/>
</dbReference>
<dbReference type="AlphaFoldDB" id="A0A0A1WE89"/>
<dbReference type="EMBL" id="GBXI01017065">
    <property type="protein sequence ID" value="JAC97226.1"/>
    <property type="molecule type" value="Transcribed_RNA"/>
</dbReference>
<dbReference type="SMART" id="SM00252">
    <property type="entry name" value="SH2"/>
    <property type="match status" value="1"/>
</dbReference>
<reference evidence="6" key="1">
    <citation type="submission" date="2014-11" db="EMBL/GenBank/DDBJ databases">
        <authorList>
            <person name="Geib S."/>
        </authorList>
    </citation>
    <scope>NUCLEOTIDE SEQUENCE</scope>
</reference>
<accession>A0A0A1WE89</accession>
<evidence type="ECO:0000256" key="4">
    <source>
        <dbReference type="SAM" id="MobiDB-lite"/>
    </source>
</evidence>
<evidence type="ECO:0000256" key="2">
    <source>
        <dbReference type="ARBA" id="ARBA00022999"/>
    </source>
</evidence>
<comment type="similarity">
    <text evidence="1">Belongs to the PTEN phosphatase protein family.</text>
</comment>
<dbReference type="InterPro" id="IPR000980">
    <property type="entry name" value="SH2"/>
</dbReference>
<sequence length="947" mass="105375">CQHRSRLLRTMNQSCEYSRTMRSPYDDFSIVSDSGEEGIRNNYNYDNQNYSCTIPYHARENSLPFSYGQINKTSRSLRSIGSANVSSGLHHSQHDVDAVSSDAIDFGFGSSSTPLKADVNYCMNTDLHCGTNYNNASNSGLTATLRSTTSTTAKTSPSGSSTEAIGTIKTQPRLTSPILVRKTLNSRSPTRNGATNTNTIANTYHYKYGNDNDNTFGAPVCMSSGVHSNTLKSKFNSDSNGYSKELKNNIDNSSKTQIFRDNNSNKFGVGDVVDGSVNVRKIHPRDDFEELLRERREKVFREHYRSMGSTPTSNGINGNSFDTSANSQKFNYDFEFHLNVNEAPPPPRRAHTMDRTSLQQLQQYRTRDIPVAPELTAPIVKPSIVERNYHTISSSTTGSKTYETCAPTQQHSRICQQIPPHQPQHQHRHEIDTLYSTVEKRTLKPSQRQQSLSPTPTQAQQPIRPAEYSTYGNGNVSTASYGFDNNNEYASNNRSSLGAAVVARSRNDLSTPIYATSTKQITTAARTYHNTSEQPELSVTDHPLATSLSLPIGAASTTTVNEFDAGKISPSLVARPETPAFPVTPRTPHGAYNGQNSPMGYSHSPVLQHTDLTKGKSMLDLHNYSSETIYRSSCRPRLDSNMSMVNSEPQEVAAHLVKFAKDSSKYWYKPNLSREDVVLLLLHAEPGTFIVRNSTTYKDNYGLVVRVYQPPPNSELTGQPDDLVRHFLIEPTKHGVRLKSCANEPVFTSLSALIYEHSINKLALPCLLRIPEHDLVPSLIEPTSAQKQLLTQGAACNVLWLYSCDTESLTGEEAIRKAIRQLYTHDRLPIPTEVHFKVTQQGITLTDNTRKKFFRKHYPGDSISFCAIDPDHRLWAIQLAEEDSGANSTSTAALKKTIFAFVARSSPKSKDNQCHVFCDLDIHQPASAIVSFVNKTLPTEKERNFVL</sequence>
<gene>
    <name evidence="6" type="primary">TNS1_0</name>
    <name evidence="6" type="ORF">g.56822</name>
</gene>
<feature type="region of interest" description="Disordered" evidence="4">
    <location>
        <begin position="442"/>
        <end position="471"/>
    </location>
</feature>
<dbReference type="PANTHER" id="PTHR45734:SF10">
    <property type="entry name" value="BLISTERY, ISOFORM A"/>
    <property type="match status" value="1"/>
</dbReference>
<protein>
    <submittedName>
        <fullName evidence="6">Tensin-1</fullName>
    </submittedName>
</protein>
<dbReference type="SUPFAM" id="SSF50729">
    <property type="entry name" value="PH domain-like"/>
    <property type="match status" value="1"/>
</dbReference>
<dbReference type="PROSITE" id="PS50001">
    <property type="entry name" value="SH2"/>
    <property type="match status" value="1"/>
</dbReference>
<evidence type="ECO:0000259" key="5">
    <source>
        <dbReference type="PROSITE" id="PS50001"/>
    </source>
</evidence>
<dbReference type="Gene3D" id="3.30.505.10">
    <property type="entry name" value="SH2 domain"/>
    <property type="match status" value="1"/>
</dbReference>
<dbReference type="InterPro" id="IPR036860">
    <property type="entry name" value="SH2_dom_sf"/>
</dbReference>
<dbReference type="InterPro" id="IPR011993">
    <property type="entry name" value="PH-like_dom_sf"/>
</dbReference>
<dbReference type="GO" id="GO:0005925">
    <property type="term" value="C:focal adhesion"/>
    <property type="evidence" value="ECO:0007669"/>
    <property type="project" value="TreeGrafter"/>
</dbReference>
<dbReference type="PANTHER" id="PTHR45734">
    <property type="entry name" value="TENSIN"/>
    <property type="match status" value="1"/>
</dbReference>
<dbReference type="Pfam" id="PF00017">
    <property type="entry name" value="SH2"/>
    <property type="match status" value="1"/>
</dbReference>
<keyword evidence="2 3" id="KW-0727">SH2 domain</keyword>
<feature type="non-terminal residue" evidence="6">
    <location>
        <position position="1"/>
    </location>
</feature>
<dbReference type="InterPro" id="IPR033929">
    <property type="entry name" value="Tensin_PTB"/>
</dbReference>
<dbReference type="Pfam" id="PF08416">
    <property type="entry name" value="PTB"/>
    <property type="match status" value="1"/>
</dbReference>
<reference evidence="6" key="2">
    <citation type="journal article" date="2015" name="Gigascience">
        <title>Reconstructing a comprehensive transcriptome assembly of a white-pupal translocated strain of the pest fruit fly Bactrocera cucurbitae.</title>
        <authorList>
            <person name="Sim S.B."/>
            <person name="Calla B."/>
            <person name="Hall B."/>
            <person name="DeRego T."/>
            <person name="Geib S.M."/>
        </authorList>
    </citation>
    <scope>NUCLEOTIDE SEQUENCE</scope>
</reference>
<feature type="compositionally biased region" description="Polar residues" evidence="4">
    <location>
        <begin position="444"/>
        <end position="461"/>
    </location>
</feature>
<organism evidence="6">
    <name type="scientific">Zeugodacus cucurbitae</name>
    <name type="common">Melon fruit fly</name>
    <name type="synonym">Bactrocera cucurbitae</name>
    <dbReference type="NCBI Taxonomy" id="28588"/>
    <lineage>
        <taxon>Eukaryota</taxon>
        <taxon>Metazoa</taxon>
        <taxon>Ecdysozoa</taxon>
        <taxon>Arthropoda</taxon>
        <taxon>Hexapoda</taxon>
        <taxon>Insecta</taxon>
        <taxon>Pterygota</taxon>
        <taxon>Neoptera</taxon>
        <taxon>Endopterygota</taxon>
        <taxon>Diptera</taxon>
        <taxon>Brachycera</taxon>
        <taxon>Muscomorpha</taxon>
        <taxon>Tephritoidea</taxon>
        <taxon>Tephritidae</taxon>
        <taxon>Zeugodacus</taxon>
        <taxon>Zeugodacus</taxon>
    </lineage>
</organism>
<dbReference type="SMART" id="SM00462">
    <property type="entry name" value="PTB"/>
    <property type="match status" value="1"/>
</dbReference>
<evidence type="ECO:0000256" key="3">
    <source>
        <dbReference type="PROSITE-ProRule" id="PRU00191"/>
    </source>
</evidence>
<dbReference type="Gene3D" id="2.30.29.30">
    <property type="entry name" value="Pleckstrin-homology domain (PH domain)/Phosphotyrosine-binding domain (PTB)"/>
    <property type="match status" value="1"/>
</dbReference>
<dbReference type="InterPro" id="IPR051484">
    <property type="entry name" value="Tensin_PTEN_phosphatase"/>
</dbReference>